<accession>A0A7R9HDF7</accession>
<evidence type="ECO:0000256" key="1">
    <source>
        <dbReference type="SAM" id="MobiDB-lite"/>
    </source>
</evidence>
<protein>
    <submittedName>
        <fullName evidence="2">Uncharacterized protein</fullName>
    </submittedName>
</protein>
<evidence type="ECO:0000313" key="2">
    <source>
        <dbReference type="EMBL" id="CAD7415300.1"/>
    </source>
</evidence>
<feature type="region of interest" description="Disordered" evidence="1">
    <location>
        <begin position="74"/>
        <end position="128"/>
    </location>
</feature>
<sequence>MEWRGVPIAAIRQAAIRLNPISSLGNCWSYGGKASSSLSLITCFRTVVVLEYLEATDDIDEPALRNLSYTRMSPLTSSPAVQKGLVRRDSKGVSGIDKKACPCRSNHDCQQGSEQSVDKASTEGGPGALVHCRRLHSAGGRGH</sequence>
<feature type="compositionally biased region" description="Basic and acidic residues" evidence="1">
    <location>
        <begin position="86"/>
        <end position="100"/>
    </location>
</feature>
<gene>
    <name evidence="2" type="ORF">TPSB3V08_LOCUS10236</name>
</gene>
<reference evidence="2" key="1">
    <citation type="submission" date="2020-11" db="EMBL/GenBank/DDBJ databases">
        <authorList>
            <person name="Tran Van P."/>
        </authorList>
    </citation>
    <scope>NUCLEOTIDE SEQUENCE</scope>
</reference>
<proteinExistence type="predicted"/>
<dbReference type="EMBL" id="OD009015">
    <property type="protein sequence ID" value="CAD7415300.1"/>
    <property type="molecule type" value="Genomic_DNA"/>
</dbReference>
<name>A0A7R9HDF7_TIMPO</name>
<dbReference type="AlphaFoldDB" id="A0A7R9HDF7"/>
<organism evidence="2">
    <name type="scientific">Timema poppense</name>
    <name type="common">Walking stick</name>
    <dbReference type="NCBI Taxonomy" id="170557"/>
    <lineage>
        <taxon>Eukaryota</taxon>
        <taxon>Metazoa</taxon>
        <taxon>Ecdysozoa</taxon>
        <taxon>Arthropoda</taxon>
        <taxon>Hexapoda</taxon>
        <taxon>Insecta</taxon>
        <taxon>Pterygota</taxon>
        <taxon>Neoptera</taxon>
        <taxon>Polyneoptera</taxon>
        <taxon>Phasmatodea</taxon>
        <taxon>Timematodea</taxon>
        <taxon>Timematoidea</taxon>
        <taxon>Timematidae</taxon>
        <taxon>Timema</taxon>
    </lineage>
</organism>